<feature type="compositionally biased region" description="Polar residues" evidence="1">
    <location>
        <begin position="73"/>
        <end position="82"/>
    </location>
</feature>
<proteinExistence type="predicted"/>
<feature type="region of interest" description="Disordered" evidence="1">
    <location>
        <begin position="48"/>
        <end position="86"/>
    </location>
</feature>
<sequence>MNDTDEVEAGPSAPKRMKISQNNKRASTKKFLTDDELQAILEASSDSDVDIYLNDGSEDSSSESGDEDESIFDFQQTQTVSTNKDEFQWTEDSGSMKSVQFTKEEKMLIPIPGKEPIDFFMMFLTHEFLESIVEQTNIYATEVFIQRN</sequence>
<evidence type="ECO:0000256" key="1">
    <source>
        <dbReference type="SAM" id="MobiDB-lite"/>
    </source>
</evidence>
<evidence type="ECO:0000313" key="2">
    <source>
        <dbReference type="EMBL" id="KAJ3664732.1"/>
    </source>
</evidence>
<reference evidence="2" key="1">
    <citation type="journal article" date="2023" name="G3 (Bethesda)">
        <title>Whole genome assemblies of Zophobas morio and Tenebrio molitor.</title>
        <authorList>
            <person name="Kaur S."/>
            <person name="Stinson S.A."/>
            <person name="diCenzo G.C."/>
        </authorList>
    </citation>
    <scope>NUCLEOTIDE SEQUENCE</scope>
    <source>
        <strain evidence="2">QUZm001</strain>
    </source>
</reference>
<keyword evidence="3" id="KW-1185">Reference proteome</keyword>
<dbReference type="EMBL" id="JALNTZ010000001">
    <property type="protein sequence ID" value="KAJ3664732.1"/>
    <property type="molecule type" value="Genomic_DNA"/>
</dbReference>
<gene>
    <name evidence="2" type="ORF">Zmor_000278</name>
</gene>
<name>A0AA38MR39_9CUCU</name>
<dbReference type="Proteomes" id="UP001168821">
    <property type="component" value="Unassembled WGS sequence"/>
</dbReference>
<organism evidence="2 3">
    <name type="scientific">Zophobas morio</name>
    <dbReference type="NCBI Taxonomy" id="2755281"/>
    <lineage>
        <taxon>Eukaryota</taxon>
        <taxon>Metazoa</taxon>
        <taxon>Ecdysozoa</taxon>
        <taxon>Arthropoda</taxon>
        <taxon>Hexapoda</taxon>
        <taxon>Insecta</taxon>
        <taxon>Pterygota</taxon>
        <taxon>Neoptera</taxon>
        <taxon>Endopterygota</taxon>
        <taxon>Coleoptera</taxon>
        <taxon>Polyphaga</taxon>
        <taxon>Cucujiformia</taxon>
        <taxon>Tenebrionidae</taxon>
        <taxon>Zophobas</taxon>
    </lineage>
</organism>
<feature type="region of interest" description="Disordered" evidence="1">
    <location>
        <begin position="1"/>
        <end position="30"/>
    </location>
</feature>
<comment type="caution">
    <text evidence="2">The sequence shown here is derived from an EMBL/GenBank/DDBJ whole genome shotgun (WGS) entry which is preliminary data.</text>
</comment>
<protein>
    <recommendedName>
        <fullName evidence="4">PiggyBac transposable element-derived protein domain-containing protein</fullName>
    </recommendedName>
</protein>
<feature type="compositionally biased region" description="Acidic residues" evidence="1">
    <location>
        <begin position="56"/>
        <end position="71"/>
    </location>
</feature>
<evidence type="ECO:0008006" key="4">
    <source>
        <dbReference type="Google" id="ProtNLM"/>
    </source>
</evidence>
<dbReference type="AlphaFoldDB" id="A0AA38MR39"/>
<accession>A0AA38MR39</accession>
<evidence type="ECO:0000313" key="3">
    <source>
        <dbReference type="Proteomes" id="UP001168821"/>
    </source>
</evidence>